<evidence type="ECO:0000259" key="3">
    <source>
        <dbReference type="PROSITE" id="PS50011"/>
    </source>
</evidence>
<proteinExistence type="predicted"/>
<dbReference type="AlphaFoldDB" id="A0A5B8M2N2"/>
<dbReference type="InterPro" id="IPR011009">
    <property type="entry name" value="Kinase-like_dom_sf"/>
</dbReference>
<dbReference type="InterPro" id="IPR017441">
    <property type="entry name" value="Protein_kinase_ATP_BS"/>
</dbReference>
<dbReference type="OrthoDB" id="5125808at2"/>
<dbReference type="PROSITE" id="PS50011">
    <property type="entry name" value="PROTEIN_KINASE_DOM"/>
    <property type="match status" value="1"/>
</dbReference>
<dbReference type="KEGG" id="huw:FPZ11_03025"/>
<dbReference type="Gene3D" id="1.10.510.10">
    <property type="entry name" value="Transferase(Phosphotransferase) domain 1"/>
    <property type="match status" value="1"/>
</dbReference>
<keyword evidence="1" id="KW-0067">ATP-binding</keyword>
<evidence type="ECO:0000256" key="2">
    <source>
        <dbReference type="SAM" id="MobiDB-lite"/>
    </source>
</evidence>
<dbReference type="SUPFAM" id="SSF56112">
    <property type="entry name" value="Protein kinase-like (PK-like)"/>
    <property type="match status" value="1"/>
</dbReference>
<dbReference type="GO" id="GO:0004672">
    <property type="term" value="F:protein kinase activity"/>
    <property type="evidence" value="ECO:0007669"/>
    <property type="project" value="InterPro"/>
</dbReference>
<keyword evidence="5" id="KW-1185">Reference proteome</keyword>
<reference evidence="4 5" key="1">
    <citation type="submission" date="2019-07" db="EMBL/GenBank/DDBJ databases">
        <title>Full genome sequence of Humibacter sp. WJ7-1.</title>
        <authorList>
            <person name="Im W.-T."/>
        </authorList>
    </citation>
    <scope>NUCLEOTIDE SEQUENCE [LARGE SCALE GENOMIC DNA]</scope>
    <source>
        <strain evidence="4 5">WJ7-1</strain>
    </source>
</reference>
<feature type="domain" description="Protein kinase" evidence="3">
    <location>
        <begin position="53"/>
        <end position="346"/>
    </location>
</feature>
<organism evidence="4 5">
    <name type="scientific">Humibacter ginsenosidimutans</name>
    <dbReference type="NCBI Taxonomy" id="2599293"/>
    <lineage>
        <taxon>Bacteria</taxon>
        <taxon>Bacillati</taxon>
        <taxon>Actinomycetota</taxon>
        <taxon>Actinomycetes</taxon>
        <taxon>Micrococcales</taxon>
        <taxon>Microbacteriaceae</taxon>
        <taxon>Humibacter</taxon>
    </lineage>
</organism>
<evidence type="ECO:0000313" key="5">
    <source>
        <dbReference type="Proteomes" id="UP000320216"/>
    </source>
</evidence>
<keyword evidence="1" id="KW-0547">Nucleotide-binding</keyword>
<dbReference type="Pfam" id="PF00069">
    <property type="entry name" value="Pkinase"/>
    <property type="match status" value="1"/>
</dbReference>
<protein>
    <recommendedName>
        <fullName evidence="3">Protein kinase domain-containing protein</fullName>
    </recommendedName>
</protein>
<dbReference type="SMART" id="SM00220">
    <property type="entry name" value="S_TKc"/>
    <property type="match status" value="1"/>
</dbReference>
<feature type="region of interest" description="Disordered" evidence="2">
    <location>
        <begin position="360"/>
        <end position="406"/>
    </location>
</feature>
<gene>
    <name evidence="4" type="ORF">FPZ11_03025</name>
</gene>
<dbReference type="InterPro" id="IPR000719">
    <property type="entry name" value="Prot_kinase_dom"/>
</dbReference>
<accession>A0A5B8M2N2</accession>
<feature type="binding site" evidence="1">
    <location>
        <position position="80"/>
    </location>
    <ligand>
        <name>ATP</name>
        <dbReference type="ChEBI" id="CHEBI:30616"/>
    </ligand>
</feature>
<sequence>MPSHPTDATVVVRHVAAARKAGLMVGRRGERTPAAGSVGTGDASDVWDELGGYRLLRALGRGSHATAYLATGDNGEVVVKVYDTTVEPARIRNEADALTAIVSPHVVELVDVSATARRPVSLVLERLTGPSLVHWLGERSVVEVGECVTVCASVVRAVRAVHVAGWVHGGVSSSSIRFDAAGCPVLLGFGASVPATPEGILADWAGCKGIIAATLAKAVDLDPREGERVGAALARLLDRSRPEEVADAAMHVEDALFALGPAAPVSLSSGSPGAPAVVPLRVEPQPAQTPLEPVREGAASKPNGLLGTATQLLEHGVADAARRRLTTLLSRHRRPAAIAVGAAALLTVVALVALPGPPDDGAAASKASPTTPDTSTTTAVTPAARHASDAPTATAGTSSSTPPAPDDPVRAAAALFLLRQGCLERHAVSCLVDSDQTDSPLYAADAALIAGKVAPAAAPQPSQLSLVESLGDTAVIAIAPIDAATTKPASALVIRTEAGWRLRAMFAN</sequence>
<name>A0A5B8M2N2_9MICO</name>
<feature type="compositionally biased region" description="Low complexity" evidence="2">
    <location>
        <begin position="360"/>
        <end position="401"/>
    </location>
</feature>
<dbReference type="Proteomes" id="UP000320216">
    <property type="component" value="Chromosome"/>
</dbReference>
<dbReference type="PROSITE" id="PS00107">
    <property type="entry name" value="PROTEIN_KINASE_ATP"/>
    <property type="match status" value="1"/>
</dbReference>
<dbReference type="GO" id="GO:0005524">
    <property type="term" value="F:ATP binding"/>
    <property type="evidence" value="ECO:0007669"/>
    <property type="project" value="UniProtKB-UniRule"/>
</dbReference>
<evidence type="ECO:0000256" key="1">
    <source>
        <dbReference type="PROSITE-ProRule" id="PRU10141"/>
    </source>
</evidence>
<evidence type="ECO:0000313" key="4">
    <source>
        <dbReference type="EMBL" id="QDZ13890.1"/>
    </source>
</evidence>
<dbReference type="EMBL" id="CP042305">
    <property type="protein sequence ID" value="QDZ13890.1"/>
    <property type="molecule type" value="Genomic_DNA"/>
</dbReference>